<reference evidence="2 3" key="1">
    <citation type="journal article" date="2022" name="Nat. Genet.">
        <title>Improved pea reference genome and pan-genome highlight genomic features and evolutionary characteristics.</title>
        <authorList>
            <person name="Yang T."/>
            <person name="Liu R."/>
            <person name="Luo Y."/>
            <person name="Hu S."/>
            <person name="Wang D."/>
            <person name="Wang C."/>
            <person name="Pandey M.K."/>
            <person name="Ge S."/>
            <person name="Xu Q."/>
            <person name="Li N."/>
            <person name="Li G."/>
            <person name="Huang Y."/>
            <person name="Saxena R.K."/>
            <person name="Ji Y."/>
            <person name="Li M."/>
            <person name="Yan X."/>
            <person name="He Y."/>
            <person name="Liu Y."/>
            <person name="Wang X."/>
            <person name="Xiang C."/>
            <person name="Varshney R.K."/>
            <person name="Ding H."/>
            <person name="Gao S."/>
            <person name="Zong X."/>
        </authorList>
    </citation>
    <scope>NUCLEOTIDE SEQUENCE [LARGE SCALE GENOMIC DNA]</scope>
    <source>
        <strain evidence="2 3">cv. Zhongwan 6</strain>
    </source>
</reference>
<dbReference type="Proteomes" id="UP001058974">
    <property type="component" value="Chromosome 3"/>
</dbReference>
<keyword evidence="3" id="KW-1185">Reference proteome</keyword>
<name>A0A9D5AZV6_PEA</name>
<sequence length="165" mass="18247">MSTKYEPRVLSVSTVVVGCSPEICRRERQQNANRLKKVFMVICSFDSPAVARGLEGCLDGGGSGSEREGFVILNNTKKNDESSKLNSSKDSASWVEPKDAGQRRVQASGEPAGHWYTGLDGRKVYLNKSGKESTGRNAYRNYRKESGAASQKSKRKQLPRRESKL</sequence>
<dbReference type="PROSITE" id="PS51257">
    <property type="entry name" value="PROKAR_LIPOPROTEIN"/>
    <property type="match status" value="1"/>
</dbReference>
<feature type="region of interest" description="Disordered" evidence="1">
    <location>
        <begin position="79"/>
        <end position="114"/>
    </location>
</feature>
<organism evidence="2 3">
    <name type="scientific">Pisum sativum</name>
    <name type="common">Garden pea</name>
    <name type="synonym">Lathyrus oleraceus</name>
    <dbReference type="NCBI Taxonomy" id="3888"/>
    <lineage>
        <taxon>Eukaryota</taxon>
        <taxon>Viridiplantae</taxon>
        <taxon>Streptophyta</taxon>
        <taxon>Embryophyta</taxon>
        <taxon>Tracheophyta</taxon>
        <taxon>Spermatophyta</taxon>
        <taxon>Magnoliopsida</taxon>
        <taxon>eudicotyledons</taxon>
        <taxon>Gunneridae</taxon>
        <taxon>Pentapetalae</taxon>
        <taxon>rosids</taxon>
        <taxon>fabids</taxon>
        <taxon>Fabales</taxon>
        <taxon>Fabaceae</taxon>
        <taxon>Papilionoideae</taxon>
        <taxon>50 kb inversion clade</taxon>
        <taxon>NPAAA clade</taxon>
        <taxon>Hologalegina</taxon>
        <taxon>IRL clade</taxon>
        <taxon>Fabeae</taxon>
        <taxon>Lathyrus</taxon>
    </lineage>
</organism>
<proteinExistence type="predicted"/>
<dbReference type="PANTHER" id="PTHR38371">
    <property type="entry name" value="RHO GTPASE-ACTIVATING PROTEIN"/>
    <property type="match status" value="1"/>
</dbReference>
<feature type="compositionally biased region" description="Low complexity" evidence="1">
    <location>
        <begin position="84"/>
        <end position="93"/>
    </location>
</feature>
<feature type="region of interest" description="Disordered" evidence="1">
    <location>
        <begin position="129"/>
        <end position="165"/>
    </location>
</feature>
<accession>A0A9D5AZV6</accession>
<dbReference type="EMBL" id="JAMSHJ010000003">
    <property type="protein sequence ID" value="KAI5424644.1"/>
    <property type="molecule type" value="Genomic_DNA"/>
</dbReference>
<protein>
    <submittedName>
        <fullName evidence="2">Uncharacterized protein</fullName>
    </submittedName>
</protein>
<evidence type="ECO:0000313" key="3">
    <source>
        <dbReference type="Proteomes" id="UP001058974"/>
    </source>
</evidence>
<gene>
    <name evidence="2" type="ORF">KIW84_030726</name>
</gene>
<evidence type="ECO:0000313" key="2">
    <source>
        <dbReference type="EMBL" id="KAI5424644.1"/>
    </source>
</evidence>
<dbReference type="Gramene" id="Psat03G0072600-T1">
    <property type="protein sequence ID" value="KAI5424644.1"/>
    <property type="gene ID" value="KIW84_030726"/>
</dbReference>
<evidence type="ECO:0000256" key="1">
    <source>
        <dbReference type="SAM" id="MobiDB-lite"/>
    </source>
</evidence>
<comment type="caution">
    <text evidence="2">The sequence shown here is derived from an EMBL/GenBank/DDBJ whole genome shotgun (WGS) entry which is preliminary data.</text>
</comment>
<dbReference type="PANTHER" id="PTHR38371:SF1">
    <property type="entry name" value="RHO GTPASE-ACTIVATING PROTEIN"/>
    <property type="match status" value="1"/>
</dbReference>
<dbReference type="AlphaFoldDB" id="A0A9D5AZV6"/>